<dbReference type="InterPro" id="IPR004360">
    <property type="entry name" value="Glyas_Fos-R_dOase_dom"/>
</dbReference>
<evidence type="ECO:0000313" key="9">
    <source>
        <dbReference type="Proteomes" id="UP000636709"/>
    </source>
</evidence>
<dbReference type="PROSITE" id="PS51819">
    <property type="entry name" value="VOC"/>
    <property type="match status" value="1"/>
</dbReference>
<dbReference type="InterPro" id="IPR020841">
    <property type="entry name" value="PKS_Beta-ketoAc_synthase_dom"/>
</dbReference>
<dbReference type="EMBL" id="JACEFO010002273">
    <property type="protein sequence ID" value="KAF8668970.1"/>
    <property type="molecule type" value="Genomic_DNA"/>
</dbReference>
<dbReference type="PANTHER" id="PTHR11712">
    <property type="entry name" value="POLYKETIDE SYNTHASE-RELATED"/>
    <property type="match status" value="1"/>
</dbReference>
<comment type="caution">
    <text evidence="8">The sequence shown here is derived from an EMBL/GenBank/DDBJ whole genome shotgun (WGS) entry which is preliminary data.</text>
</comment>
<dbReference type="CDD" id="cd07245">
    <property type="entry name" value="VOC_like"/>
    <property type="match status" value="1"/>
</dbReference>
<dbReference type="InterPro" id="IPR014031">
    <property type="entry name" value="Ketoacyl_synth_C"/>
</dbReference>
<dbReference type="PROSITE" id="PS52004">
    <property type="entry name" value="KS3_2"/>
    <property type="match status" value="1"/>
</dbReference>
<dbReference type="Pfam" id="PF00109">
    <property type="entry name" value="ketoacyl-synt"/>
    <property type="match status" value="1"/>
</dbReference>
<dbReference type="Pfam" id="PF02801">
    <property type="entry name" value="Ketoacyl-synt_C"/>
    <property type="match status" value="1"/>
</dbReference>
<evidence type="ECO:0000256" key="3">
    <source>
        <dbReference type="ARBA" id="ARBA00022679"/>
    </source>
</evidence>
<keyword evidence="3 4" id="KW-0808">Transferase</keyword>
<dbReference type="FunFam" id="3.40.47.10:FF:000018">
    <property type="entry name" value="3-oxoacyl-[acyl-carrier-protein] synthase 2"/>
    <property type="match status" value="1"/>
</dbReference>
<evidence type="ECO:0000256" key="1">
    <source>
        <dbReference type="ARBA" id="ARBA00008467"/>
    </source>
</evidence>
<reference evidence="8" key="1">
    <citation type="submission" date="2020-07" db="EMBL/GenBank/DDBJ databases">
        <title>Genome sequence and genetic diversity analysis of an under-domesticated orphan crop, white fonio (Digitaria exilis).</title>
        <authorList>
            <person name="Bennetzen J.L."/>
            <person name="Chen S."/>
            <person name="Ma X."/>
            <person name="Wang X."/>
            <person name="Yssel A.E.J."/>
            <person name="Chaluvadi S.R."/>
            <person name="Johnson M."/>
            <person name="Gangashetty P."/>
            <person name="Hamidou F."/>
            <person name="Sanogo M.D."/>
            <person name="Zwaenepoel A."/>
            <person name="Wallace J."/>
            <person name="Van De Peer Y."/>
            <person name="Van Deynze A."/>
        </authorList>
    </citation>
    <scope>NUCLEOTIDE SEQUENCE</scope>
    <source>
        <tissue evidence="8">Leaves</tissue>
    </source>
</reference>
<dbReference type="PROSITE" id="PS00606">
    <property type="entry name" value="KS3_1"/>
    <property type="match status" value="1"/>
</dbReference>
<name>A0A835APS0_9POAL</name>
<evidence type="ECO:0000256" key="2">
    <source>
        <dbReference type="ARBA" id="ARBA00013191"/>
    </source>
</evidence>
<dbReference type="EC" id="2.3.1.41" evidence="2"/>
<dbReference type="Gene3D" id="3.40.47.10">
    <property type="match status" value="1"/>
</dbReference>
<evidence type="ECO:0000256" key="4">
    <source>
        <dbReference type="RuleBase" id="RU003694"/>
    </source>
</evidence>
<dbReference type="Proteomes" id="UP000636709">
    <property type="component" value="Unassembled WGS sequence"/>
</dbReference>
<accession>A0A835APS0</accession>
<dbReference type="InterPro" id="IPR000794">
    <property type="entry name" value="Beta-ketoacyl_synthase"/>
</dbReference>
<proteinExistence type="inferred from homology"/>
<dbReference type="GO" id="GO:0004315">
    <property type="term" value="F:3-oxoacyl-[acyl-carrier-protein] synthase activity"/>
    <property type="evidence" value="ECO:0007669"/>
    <property type="project" value="UniProtKB-EC"/>
</dbReference>
<feature type="region of interest" description="Disordered" evidence="5">
    <location>
        <begin position="443"/>
        <end position="465"/>
    </location>
</feature>
<dbReference type="GO" id="GO:0005739">
    <property type="term" value="C:mitochondrion"/>
    <property type="evidence" value="ECO:0007669"/>
    <property type="project" value="TreeGrafter"/>
</dbReference>
<dbReference type="SMART" id="SM00825">
    <property type="entry name" value="PKS_KS"/>
    <property type="match status" value="1"/>
</dbReference>
<dbReference type="InterPro" id="IPR014030">
    <property type="entry name" value="Ketoacyl_synth_N"/>
</dbReference>
<sequence>METLTCNARSDMTGIARQQISCQRAITAAVWLESPDCRGEPTGRHIHRDAHPCKLPGDTWHAAATARARRRRHMRAPTPLAFISSAALPLHCSLSSPCRSTDRAAGDGEETAMGEETTIVDPAESGKLYEDVPPMPLMALNHISRLCKSVDASVQFYVKALGFVLIHRPPALDFSGAWLFNYGVGIHLVQRDDARKAPDVSPGGGGELDPMDNHISFQCEDMGVMERRLREMRIRYMKRTINEEEGSPIDQLFFKDPDGFMIEICNCESLELVPAGDLGRLRLPRGRHNPPIEAHRHPRTHGRAKLSGASSSRWHGYGCLADAPAVDMVGATALYRCVRRPSLDNLLAYCPDVPADEALRYLEAAKADLGRRCVPHVGVRRAGHPHRHAIVPCVVNIVPRAPPPSASPIPTKNLLAPLRTAMQTLVLPDAAVAVAAADVTPRTHPLPHRVSVSPSRAPRRESDPKKRVVITGMGVVSVFGNDVGTFYDRLLAGESGAAHISRFVPTGFSTRFAAQIRNFSSDGHIDGDGDSDSDRRLDDCQRYALVAARKALESAGLALGSRAIDKVDVERAGVVVGSGIGGVNRLAAGVESLVTRGASNVSPFSVPLAIPNMASALVSIDAGIGFMGPNYSVSTACATGTHCILSAADQIRPGRADVMLAGGAEAAIAPAGLAGLAALGVLSRRNADPATASRPWDRDRDGFVLGEGAGVMESLEHAMRRGAPVLAEYLGGAASCDAYHVAKPRPDGRGVSLCIKRSLEDAGVAPEEVNYINANASSTLAGDMAEVKALKQVFKDTSQIKMNATKNPDPAVDQFDTVRDVKKRHQVNVALTKARARNHSKT</sequence>
<gene>
    <name evidence="8" type="ORF">HU200_052182</name>
</gene>
<dbReference type="GO" id="GO:0006633">
    <property type="term" value="P:fatty acid biosynthetic process"/>
    <property type="evidence" value="ECO:0007669"/>
    <property type="project" value="InterPro"/>
</dbReference>
<evidence type="ECO:0000313" key="8">
    <source>
        <dbReference type="EMBL" id="KAF8668970.1"/>
    </source>
</evidence>
<dbReference type="Pfam" id="PF00903">
    <property type="entry name" value="Glyoxalase"/>
    <property type="match status" value="1"/>
</dbReference>
<feature type="region of interest" description="Disordered" evidence="5">
    <location>
        <begin position="288"/>
        <end position="307"/>
    </location>
</feature>
<dbReference type="SUPFAM" id="SSF53901">
    <property type="entry name" value="Thiolase-like"/>
    <property type="match status" value="2"/>
</dbReference>
<evidence type="ECO:0000259" key="7">
    <source>
        <dbReference type="PROSITE" id="PS52004"/>
    </source>
</evidence>
<evidence type="ECO:0000259" key="6">
    <source>
        <dbReference type="PROSITE" id="PS51819"/>
    </source>
</evidence>
<evidence type="ECO:0000256" key="5">
    <source>
        <dbReference type="SAM" id="MobiDB-lite"/>
    </source>
</evidence>
<feature type="domain" description="Ketosynthase family 3 (KS3)" evidence="7">
    <location>
        <begin position="465"/>
        <end position="842"/>
    </location>
</feature>
<keyword evidence="9" id="KW-1185">Reference proteome</keyword>
<feature type="domain" description="VOC" evidence="6">
    <location>
        <begin position="139"/>
        <end position="267"/>
    </location>
</feature>
<dbReference type="Gene3D" id="3.10.180.10">
    <property type="entry name" value="2,3-Dihydroxybiphenyl 1,2-Dioxygenase, domain 1"/>
    <property type="match status" value="1"/>
</dbReference>
<organism evidence="8 9">
    <name type="scientific">Digitaria exilis</name>
    <dbReference type="NCBI Taxonomy" id="1010633"/>
    <lineage>
        <taxon>Eukaryota</taxon>
        <taxon>Viridiplantae</taxon>
        <taxon>Streptophyta</taxon>
        <taxon>Embryophyta</taxon>
        <taxon>Tracheophyta</taxon>
        <taxon>Spermatophyta</taxon>
        <taxon>Magnoliopsida</taxon>
        <taxon>Liliopsida</taxon>
        <taxon>Poales</taxon>
        <taxon>Poaceae</taxon>
        <taxon>PACMAD clade</taxon>
        <taxon>Panicoideae</taxon>
        <taxon>Panicodae</taxon>
        <taxon>Paniceae</taxon>
        <taxon>Anthephorinae</taxon>
        <taxon>Digitaria</taxon>
    </lineage>
</organism>
<dbReference type="InterPro" id="IPR018201">
    <property type="entry name" value="Ketoacyl_synth_AS"/>
</dbReference>
<comment type="similarity">
    <text evidence="1 4">Belongs to the thiolase-like superfamily. Beta-ketoacyl-ACP synthases family.</text>
</comment>
<dbReference type="OrthoDB" id="16820at2759"/>
<dbReference type="CDD" id="cd00834">
    <property type="entry name" value="KAS_I_II"/>
    <property type="match status" value="1"/>
</dbReference>
<dbReference type="PANTHER" id="PTHR11712:SF329">
    <property type="entry name" value="3-OXOACYL-[ACYL-CARRIER-PROTEIN] SYNTHASE"/>
    <property type="match status" value="1"/>
</dbReference>
<dbReference type="SUPFAM" id="SSF54593">
    <property type="entry name" value="Glyoxalase/Bleomycin resistance protein/Dihydroxybiphenyl dioxygenase"/>
    <property type="match status" value="1"/>
</dbReference>
<dbReference type="InterPro" id="IPR029068">
    <property type="entry name" value="Glyas_Bleomycin-R_OHBP_Dase"/>
</dbReference>
<dbReference type="AlphaFoldDB" id="A0A835APS0"/>
<dbReference type="InterPro" id="IPR016039">
    <property type="entry name" value="Thiolase-like"/>
</dbReference>
<protein>
    <recommendedName>
        <fullName evidence="2">beta-ketoacyl-[acyl-carrier-protein] synthase I</fullName>
        <ecNumber evidence="2">2.3.1.41</ecNumber>
    </recommendedName>
</protein>
<dbReference type="InterPro" id="IPR037523">
    <property type="entry name" value="VOC_core"/>
</dbReference>